<name>A0AAV7MGM7_PLEWA</name>
<protein>
    <submittedName>
        <fullName evidence="1">Uncharacterized protein</fullName>
    </submittedName>
</protein>
<gene>
    <name evidence="1" type="ORF">NDU88_006117</name>
</gene>
<dbReference type="Proteomes" id="UP001066276">
    <property type="component" value="Chromosome 10"/>
</dbReference>
<sequence length="154" mass="16597">MEDSCSELEGCDDVPLLDTISRLLLSFFQDLAGSVEKQKRIDTDLAGSVEKQKRIDTCSQCSARFLSPLFFTSRLPLLSSPSRTSVPGVATLLLKHGGSIIGSPGSAVFVFTTGLLCSKSQCRSARPESGFRVSSVSVLSIRPERGRSRMLLAP</sequence>
<reference evidence="1" key="1">
    <citation type="journal article" date="2022" name="bioRxiv">
        <title>Sequencing and chromosome-scale assembly of the giantPleurodeles waltlgenome.</title>
        <authorList>
            <person name="Brown T."/>
            <person name="Elewa A."/>
            <person name="Iarovenko S."/>
            <person name="Subramanian E."/>
            <person name="Araus A.J."/>
            <person name="Petzold A."/>
            <person name="Susuki M."/>
            <person name="Suzuki K.-i.T."/>
            <person name="Hayashi T."/>
            <person name="Toyoda A."/>
            <person name="Oliveira C."/>
            <person name="Osipova E."/>
            <person name="Leigh N.D."/>
            <person name="Simon A."/>
            <person name="Yun M.H."/>
        </authorList>
    </citation>
    <scope>NUCLEOTIDE SEQUENCE</scope>
    <source>
        <strain evidence="1">20211129_DDA</strain>
        <tissue evidence="1">Liver</tissue>
    </source>
</reference>
<dbReference type="AlphaFoldDB" id="A0AAV7MGM7"/>
<comment type="caution">
    <text evidence="1">The sequence shown here is derived from an EMBL/GenBank/DDBJ whole genome shotgun (WGS) entry which is preliminary data.</text>
</comment>
<keyword evidence="2" id="KW-1185">Reference proteome</keyword>
<accession>A0AAV7MGM7</accession>
<organism evidence="1 2">
    <name type="scientific">Pleurodeles waltl</name>
    <name type="common">Iberian ribbed newt</name>
    <dbReference type="NCBI Taxonomy" id="8319"/>
    <lineage>
        <taxon>Eukaryota</taxon>
        <taxon>Metazoa</taxon>
        <taxon>Chordata</taxon>
        <taxon>Craniata</taxon>
        <taxon>Vertebrata</taxon>
        <taxon>Euteleostomi</taxon>
        <taxon>Amphibia</taxon>
        <taxon>Batrachia</taxon>
        <taxon>Caudata</taxon>
        <taxon>Salamandroidea</taxon>
        <taxon>Salamandridae</taxon>
        <taxon>Pleurodelinae</taxon>
        <taxon>Pleurodeles</taxon>
    </lineage>
</organism>
<dbReference type="EMBL" id="JANPWB010000014">
    <property type="protein sequence ID" value="KAJ1101043.1"/>
    <property type="molecule type" value="Genomic_DNA"/>
</dbReference>
<proteinExistence type="predicted"/>
<evidence type="ECO:0000313" key="2">
    <source>
        <dbReference type="Proteomes" id="UP001066276"/>
    </source>
</evidence>
<evidence type="ECO:0000313" key="1">
    <source>
        <dbReference type="EMBL" id="KAJ1101043.1"/>
    </source>
</evidence>